<dbReference type="GO" id="GO:0006592">
    <property type="term" value="P:ornithine biosynthetic process"/>
    <property type="evidence" value="ECO:0007669"/>
    <property type="project" value="TreeGrafter"/>
</dbReference>
<feature type="binding site" evidence="10">
    <location>
        <position position="462"/>
    </location>
    <ligand>
        <name>substrate</name>
    </ligand>
</feature>
<dbReference type="SUPFAM" id="SSF56266">
    <property type="entry name" value="DmpA/ArgJ-like"/>
    <property type="match status" value="1"/>
</dbReference>
<evidence type="ECO:0000256" key="9">
    <source>
        <dbReference type="ARBA" id="ARBA00049439"/>
    </source>
</evidence>
<dbReference type="AlphaFoldDB" id="A0A9P1E4T2"/>
<dbReference type="FunFam" id="3.60.70.12:FF:000001">
    <property type="entry name" value="Arginine biosynthesis bifunctional protein ArgJ, chloroplastic"/>
    <property type="match status" value="1"/>
</dbReference>
<gene>
    <name evidence="11" type="ORF">CEURO_LOCUS6750</name>
</gene>
<comment type="similarity">
    <text evidence="1 10">Belongs to the ArgJ family.</text>
</comment>
<evidence type="ECO:0000256" key="3">
    <source>
        <dbReference type="ARBA" id="ARBA00022571"/>
    </source>
</evidence>
<dbReference type="EC" id="2.3.1.1" evidence="10"/>
<sequence>MLACTPHFVSLSFLELSTPKRYWLGDQGRKTMSVAVSVAKEASNYISAAPIFLPEGPWQQIPGGVTAAAGFKAAGMYGGLRALGEKPDLALVTCDVDAISAGAFTTNVVAAAPVVYCKNALNASPTARAVLINAGQANAATGDAGFQDVIDCSTALANLLNLKNEEVLIESTGVIGKRIKKEALLSSLPKLVGLLSSSADGANSAAVAITTTDLVSKSVAIESEMGGTRIRVGGMAKGSGMIHPNMATMLGVITTDALVSSEVWRRMVQISVSRSFNQITVDGDTSTNDAVIALASGLSGASKISSLNSSQANHLQMCLDAVMQGLAKSIAWDGEGATCLIEVRVDGAKDEAEAAKIARSVASSSLTKAAVYGRDPNWGRIACAAGYAGIPFNPNELRISLGDTLLMDAGQPLPFDSVAASSYMRKAGDTHGTVEIHISIGDGPGSGVAWGCDLSYDYVKINAEYST</sequence>
<dbReference type="NCBIfam" id="TIGR00120">
    <property type="entry name" value="ArgJ"/>
    <property type="match status" value="1"/>
</dbReference>
<comment type="pathway">
    <text evidence="10">Amino-acid biosynthesis; L-arginine biosynthesis; N(2)-acetyl-L-ornithine from L-glutamate: step 1/4.</text>
</comment>
<dbReference type="NCBIfam" id="NF003802">
    <property type="entry name" value="PRK05388.1"/>
    <property type="match status" value="1"/>
</dbReference>
<keyword evidence="6 10" id="KW-0068">Autocatalytic cleavage</keyword>
<evidence type="ECO:0000256" key="5">
    <source>
        <dbReference type="ARBA" id="ARBA00022679"/>
    </source>
</evidence>
<comment type="subcellular location">
    <subcellularLocation>
        <location evidence="10">Plastid</location>
        <location evidence="10">Chloroplast</location>
    </subcellularLocation>
</comment>
<feature type="binding site" evidence="10">
    <location>
        <position position="237"/>
    </location>
    <ligand>
        <name>substrate</name>
    </ligand>
</feature>
<dbReference type="GO" id="GO:0004358">
    <property type="term" value="F:L-glutamate N-acetyltransferase activity, acting on acetyl-L-ornithine as donor"/>
    <property type="evidence" value="ECO:0007669"/>
    <property type="project" value="UniProtKB-UniRule"/>
</dbReference>
<evidence type="ECO:0000313" key="11">
    <source>
        <dbReference type="EMBL" id="CAH9078482.1"/>
    </source>
</evidence>
<feature type="site" description="Cleavage; by autolysis" evidence="10">
    <location>
        <begin position="247"/>
        <end position="248"/>
    </location>
</feature>
<dbReference type="PANTHER" id="PTHR23100">
    <property type="entry name" value="ARGININE BIOSYNTHESIS BIFUNCTIONAL PROTEIN ARGJ"/>
    <property type="match status" value="1"/>
</dbReference>
<dbReference type="Gene3D" id="3.10.20.340">
    <property type="entry name" value="ArgJ beta chain, C-terminal domain"/>
    <property type="match status" value="1"/>
</dbReference>
<dbReference type="GO" id="GO:0004042">
    <property type="term" value="F:L-glutamate N-acetyltransferase activity"/>
    <property type="evidence" value="ECO:0007669"/>
    <property type="project" value="UniProtKB-UniRule"/>
</dbReference>
<evidence type="ECO:0000256" key="1">
    <source>
        <dbReference type="ARBA" id="ARBA00006774"/>
    </source>
</evidence>
<proteinExistence type="inferred from homology"/>
<feature type="binding site" evidence="10">
    <location>
        <position position="335"/>
    </location>
    <ligand>
        <name>substrate</name>
    </ligand>
</feature>
<feature type="site" description="Involved in the stabilization of negative charge on the oxyanion by the formation of the oxyanion hole" evidence="10">
    <location>
        <position position="173"/>
    </location>
</feature>
<dbReference type="GO" id="GO:0006526">
    <property type="term" value="P:L-arginine biosynthetic process"/>
    <property type="evidence" value="ECO:0007669"/>
    <property type="project" value="UniProtKB-UniRule"/>
</dbReference>
<comment type="pathway">
    <text evidence="10">Amino-acid biosynthesis; L-arginine biosynthesis; L-ornithine and N-acetyl-L-glutamate from L-glutamate and N(2)-acetyl-L-ornithine (cyclic): step 1/1.</text>
</comment>
<dbReference type="InterPro" id="IPR016117">
    <property type="entry name" value="ArgJ-like_dom_sf"/>
</dbReference>
<dbReference type="Pfam" id="PF01960">
    <property type="entry name" value="ArgJ"/>
    <property type="match status" value="1"/>
</dbReference>
<evidence type="ECO:0000256" key="6">
    <source>
        <dbReference type="ARBA" id="ARBA00022813"/>
    </source>
</evidence>
<name>A0A9P1E4T2_CUSEU</name>
<comment type="subunit">
    <text evidence="10">Heterodimer of an alpha and a beta chain.</text>
</comment>
<comment type="function">
    <text evidence="10">Catalyzes two activities which are involved in the cyclic version of arginine biosynthesis: the synthesis of acetylglutamate from glutamate and acetyl-CoA, and of ornithine by transacetylation between acetylornithine and glutamate.</text>
</comment>
<comment type="catalytic activity">
    <reaction evidence="9 10">
        <text>N(2)-acetyl-L-ornithine + L-glutamate = N-acetyl-L-glutamate + L-ornithine</text>
        <dbReference type="Rhea" id="RHEA:15349"/>
        <dbReference type="ChEBI" id="CHEBI:29985"/>
        <dbReference type="ChEBI" id="CHEBI:44337"/>
        <dbReference type="ChEBI" id="CHEBI:46911"/>
        <dbReference type="ChEBI" id="CHEBI:57805"/>
        <dbReference type="EC" id="2.3.1.35"/>
    </reaction>
</comment>
<dbReference type="CDD" id="cd02152">
    <property type="entry name" value="OAT"/>
    <property type="match status" value="1"/>
</dbReference>
<feature type="binding site" evidence="10">
    <location>
        <position position="248"/>
    </location>
    <ligand>
        <name>substrate</name>
    </ligand>
</feature>
<protein>
    <recommendedName>
        <fullName evidence="10">Arginine biosynthesis bifunctional protein ArgJ, chloroplastic</fullName>
    </recommendedName>
    <domain>
        <recommendedName>
            <fullName evidence="10">Glutamate N-acetyltransferase</fullName>
            <shortName evidence="10">GAT</shortName>
            <ecNumber evidence="10">2.3.1.35</ecNumber>
        </recommendedName>
        <alternativeName>
            <fullName evidence="10">Ornithine acetyltransferase</fullName>
            <shortName evidence="10">OATase</shortName>
        </alternativeName>
        <alternativeName>
            <fullName evidence="10">Ornithine transacetylase</fullName>
        </alternativeName>
    </domain>
    <domain>
        <recommendedName>
            <fullName evidence="10">Amino-acid acetyltransferase</fullName>
            <ecNumber evidence="10">2.3.1.1</ecNumber>
        </recommendedName>
        <alternativeName>
            <fullName evidence="10">N-acetylglutamate synthase</fullName>
            <shortName evidence="10">AGS</shortName>
        </alternativeName>
    </domain>
    <component>
        <recommendedName>
            <fullName evidence="10">Arginine biosynthesis bifunctional protein ArgJ alpha chain</fullName>
        </recommendedName>
    </component>
    <component>
        <recommendedName>
            <fullName evidence="10">Arginine biosynthesis bifunctional protein ArgJ beta chain</fullName>
        </recommendedName>
    </component>
</protein>
<accession>A0A9P1E4T2</accession>
<evidence type="ECO:0000256" key="2">
    <source>
        <dbReference type="ARBA" id="ARBA00011475"/>
    </source>
</evidence>
<dbReference type="Gene3D" id="3.60.70.12">
    <property type="entry name" value="L-amino peptidase D-ALA esterase/amidase"/>
    <property type="match status" value="1"/>
</dbReference>
<feature type="chain" id="PRO_5040551616" description="Arginine biosynthesis bifunctional protein ArgJ alpha chain" evidence="10">
    <location>
        <begin position="1"/>
        <end position="247"/>
    </location>
</feature>
<feature type="binding site" evidence="10">
    <location>
        <position position="211"/>
    </location>
    <ligand>
        <name>substrate</name>
    </ligand>
</feature>
<keyword evidence="5 10" id="KW-0808">Transferase</keyword>
<evidence type="ECO:0000256" key="7">
    <source>
        <dbReference type="ARBA" id="ARBA00023268"/>
    </source>
</evidence>
<comment type="catalytic activity">
    <reaction evidence="10">
        <text>L-glutamate + acetyl-CoA = N-acetyl-L-glutamate + CoA + H(+)</text>
        <dbReference type="Rhea" id="RHEA:24292"/>
        <dbReference type="ChEBI" id="CHEBI:15378"/>
        <dbReference type="ChEBI" id="CHEBI:29985"/>
        <dbReference type="ChEBI" id="CHEBI:44337"/>
        <dbReference type="ChEBI" id="CHEBI:57287"/>
        <dbReference type="ChEBI" id="CHEBI:57288"/>
        <dbReference type="EC" id="2.3.1.1"/>
    </reaction>
</comment>
<dbReference type="HAMAP" id="MF_01106">
    <property type="entry name" value="ArgJ"/>
    <property type="match status" value="1"/>
</dbReference>
<keyword evidence="4 10" id="KW-0028">Amino-acid biosynthesis</keyword>
<dbReference type="OrthoDB" id="2017946at2759"/>
<feature type="site" description="Involved in the stabilization of negative charge on the oxyanion by the formation of the oxyanion hole" evidence="10">
    <location>
        <position position="172"/>
    </location>
</feature>
<dbReference type="EC" id="2.3.1.35" evidence="10"/>
<keyword evidence="10" id="KW-0934">Plastid</keyword>
<comment type="caution">
    <text evidence="11">The sequence shown here is derived from an EMBL/GenBank/DDBJ whole genome shotgun (WGS) entry which is preliminary data.</text>
</comment>
<keyword evidence="10" id="KW-0150">Chloroplast</keyword>
<keyword evidence="12" id="KW-1185">Reference proteome</keyword>
<keyword evidence="8 10" id="KW-0012">Acyltransferase</keyword>
<dbReference type="InterPro" id="IPR042195">
    <property type="entry name" value="ArgJ_beta_C"/>
</dbReference>
<feature type="chain" id="PRO_5040551617" description="Arginine biosynthesis bifunctional protein ArgJ beta chain" evidence="10">
    <location>
        <begin position="248"/>
        <end position="467"/>
    </location>
</feature>
<feature type="active site" description="Nucleophile" evidence="10">
    <location>
        <position position="248"/>
    </location>
</feature>
<dbReference type="GO" id="GO:0009507">
    <property type="term" value="C:chloroplast"/>
    <property type="evidence" value="ECO:0007669"/>
    <property type="project" value="UniProtKB-SubCell"/>
</dbReference>
<evidence type="ECO:0000313" key="12">
    <source>
        <dbReference type="Proteomes" id="UP001152484"/>
    </source>
</evidence>
<evidence type="ECO:0000256" key="4">
    <source>
        <dbReference type="ARBA" id="ARBA00022605"/>
    </source>
</evidence>
<organism evidence="11 12">
    <name type="scientific">Cuscuta europaea</name>
    <name type="common">European dodder</name>
    <dbReference type="NCBI Taxonomy" id="41803"/>
    <lineage>
        <taxon>Eukaryota</taxon>
        <taxon>Viridiplantae</taxon>
        <taxon>Streptophyta</taxon>
        <taxon>Embryophyta</taxon>
        <taxon>Tracheophyta</taxon>
        <taxon>Spermatophyta</taxon>
        <taxon>Magnoliopsida</taxon>
        <taxon>eudicotyledons</taxon>
        <taxon>Gunneridae</taxon>
        <taxon>Pentapetalae</taxon>
        <taxon>asterids</taxon>
        <taxon>lamiids</taxon>
        <taxon>Solanales</taxon>
        <taxon>Convolvulaceae</taxon>
        <taxon>Cuscuteae</taxon>
        <taxon>Cuscuta</taxon>
        <taxon>Cuscuta subgen. Cuscuta</taxon>
    </lineage>
</organism>
<dbReference type="EMBL" id="CAMAPE010000010">
    <property type="protein sequence ID" value="CAH9078482.1"/>
    <property type="molecule type" value="Genomic_DNA"/>
</dbReference>
<keyword evidence="3 10" id="KW-0055">Arginine biosynthesis</keyword>
<evidence type="ECO:0000256" key="10">
    <source>
        <dbReference type="HAMAP-Rule" id="MF_03124"/>
    </source>
</evidence>
<dbReference type="Proteomes" id="UP001152484">
    <property type="component" value="Unassembled WGS sequence"/>
</dbReference>
<keyword evidence="7 10" id="KW-0511">Multifunctional enzyme</keyword>
<dbReference type="InterPro" id="IPR002813">
    <property type="entry name" value="Arg_biosynth_ArgJ"/>
</dbReference>
<dbReference type="FunFam" id="3.10.20.340:FF:000001">
    <property type="entry name" value="Arginine biosynthesis bifunctional protein ArgJ, chloroplastic"/>
    <property type="match status" value="1"/>
</dbReference>
<feature type="binding site" evidence="10">
    <location>
        <position position="467"/>
    </location>
    <ligand>
        <name>substrate</name>
    </ligand>
</feature>
<reference evidence="11" key="1">
    <citation type="submission" date="2022-07" db="EMBL/GenBank/DDBJ databases">
        <authorList>
            <person name="Macas J."/>
            <person name="Novak P."/>
            <person name="Neumann P."/>
        </authorList>
    </citation>
    <scope>NUCLEOTIDE SEQUENCE</scope>
</reference>
<dbReference type="PANTHER" id="PTHR23100:SF0">
    <property type="entry name" value="ARGININE BIOSYNTHESIS BIFUNCTIONAL PROTEIN ARGJ, MITOCHONDRIAL"/>
    <property type="match status" value="1"/>
</dbReference>
<evidence type="ECO:0000256" key="8">
    <source>
        <dbReference type="ARBA" id="ARBA00023315"/>
    </source>
</evidence>
<comment type="subunit">
    <text evidence="2">Heterotetramer of two alpha and two beta chains.</text>
</comment>